<dbReference type="Gene3D" id="3.90.1030.20">
    <property type="entry name" value="DNA polymerase delta, p66 (Cdc27) subunit, wHTH domain"/>
    <property type="match status" value="1"/>
</dbReference>
<feature type="region of interest" description="Disordered" evidence="1">
    <location>
        <begin position="146"/>
        <end position="194"/>
    </location>
</feature>
<accession>A0A922I9A2</accession>
<dbReference type="AlphaFoldDB" id="A0A922I9A2"/>
<keyword evidence="3" id="KW-1185">Reference proteome</keyword>
<reference evidence="2" key="1">
    <citation type="submission" date="2013-05" db="EMBL/GenBank/DDBJ databases">
        <authorList>
            <person name="Yim A.K.Y."/>
            <person name="Chan T.F."/>
            <person name="Ji K.M."/>
            <person name="Liu X.Y."/>
            <person name="Zhou J.W."/>
            <person name="Li R.Q."/>
            <person name="Yang K.Y."/>
            <person name="Li J."/>
            <person name="Li M."/>
            <person name="Law P.T.W."/>
            <person name="Wu Y.L."/>
            <person name="Cai Z.L."/>
            <person name="Qin H."/>
            <person name="Bao Y."/>
            <person name="Leung R.K.K."/>
            <person name="Ng P.K.S."/>
            <person name="Zou J."/>
            <person name="Zhong X.J."/>
            <person name="Ran P.X."/>
            <person name="Zhong N.S."/>
            <person name="Liu Z.G."/>
            <person name="Tsui S.K.W."/>
        </authorList>
    </citation>
    <scope>NUCLEOTIDE SEQUENCE</scope>
    <source>
        <strain evidence="2">Derf</strain>
        <tissue evidence="2">Whole organism</tissue>
    </source>
</reference>
<evidence type="ECO:0000313" key="3">
    <source>
        <dbReference type="Proteomes" id="UP000790347"/>
    </source>
</evidence>
<comment type="caution">
    <text evidence="2">The sequence shown here is derived from an EMBL/GenBank/DDBJ whole genome shotgun (WGS) entry which is preliminary data.</text>
</comment>
<reference evidence="2" key="2">
    <citation type="journal article" date="2022" name="Res Sq">
        <title>Comparative Genomics Reveals Insights into the Divergent Evolution of Astigmatic Mites and Household Pest Adaptations.</title>
        <authorList>
            <person name="Xiong Q."/>
            <person name="Wan A.T.-Y."/>
            <person name="Liu X.-Y."/>
            <person name="Fung C.S.-H."/>
            <person name="Xiao X."/>
            <person name="Malainual N."/>
            <person name="Hou J."/>
            <person name="Wang L."/>
            <person name="Wang M."/>
            <person name="Yang K."/>
            <person name="Cui Y."/>
            <person name="Leung E."/>
            <person name="Nong W."/>
            <person name="Shin S.-K."/>
            <person name="Au S."/>
            <person name="Jeong K.Y."/>
            <person name="Chew F.T."/>
            <person name="Hui J."/>
            <person name="Leung T.F."/>
            <person name="Tungtrongchitr A."/>
            <person name="Zhong N."/>
            <person name="Liu Z."/>
            <person name="Tsui S."/>
        </authorList>
    </citation>
    <scope>NUCLEOTIDE SEQUENCE</scope>
    <source>
        <strain evidence="2">Derf</strain>
        <tissue evidence="2">Whole organism</tissue>
    </source>
</reference>
<evidence type="ECO:0000313" key="2">
    <source>
        <dbReference type="EMBL" id="KAH9527311.1"/>
    </source>
</evidence>
<evidence type="ECO:0000256" key="1">
    <source>
        <dbReference type="SAM" id="MobiDB-lite"/>
    </source>
</evidence>
<gene>
    <name evidence="2" type="ORF">DERF_001334</name>
</gene>
<feature type="region of interest" description="Disordered" evidence="1">
    <location>
        <begin position="227"/>
        <end position="274"/>
    </location>
</feature>
<dbReference type="Proteomes" id="UP000790347">
    <property type="component" value="Unassembled WGS sequence"/>
</dbReference>
<evidence type="ECO:0008006" key="4">
    <source>
        <dbReference type="Google" id="ProtNLM"/>
    </source>
</evidence>
<feature type="compositionally biased region" description="Basic and acidic residues" evidence="1">
    <location>
        <begin position="183"/>
        <end position="194"/>
    </location>
</feature>
<dbReference type="EMBL" id="ASGP02000001">
    <property type="protein sequence ID" value="KAH9527311.1"/>
    <property type="molecule type" value="Genomic_DNA"/>
</dbReference>
<sequence>MALSNLDQMLEQIKSTVFNDNLPITIHDVCRKYQLHIDDAKEILNKFITINKGLSVNYYLHWNVKDDITLQRFLIVNGDDDLNFYRNSHENVHHYVYGVSKEKINTDLVFNKNIFDPRHVNFDTIQKTSYIRNDLVKYRPNKRDSLINTSTADKNDQNHQTRSGRISVEIEMNNTESPNKKRQQQDEPITKQESVKKYKRIKIEDDENMMDDCDDKMLDDLIENEIESKKADHCKPPLQQQQQQQHPNQPAKKQNVLKVKTQKQSSITSFFKKK</sequence>
<feature type="compositionally biased region" description="Low complexity" evidence="1">
    <location>
        <begin position="236"/>
        <end position="254"/>
    </location>
</feature>
<feature type="compositionally biased region" description="Polar residues" evidence="1">
    <location>
        <begin position="262"/>
        <end position="274"/>
    </location>
</feature>
<name>A0A922I9A2_DERFA</name>
<organism evidence="2 3">
    <name type="scientific">Dermatophagoides farinae</name>
    <name type="common">American house dust mite</name>
    <dbReference type="NCBI Taxonomy" id="6954"/>
    <lineage>
        <taxon>Eukaryota</taxon>
        <taxon>Metazoa</taxon>
        <taxon>Ecdysozoa</taxon>
        <taxon>Arthropoda</taxon>
        <taxon>Chelicerata</taxon>
        <taxon>Arachnida</taxon>
        <taxon>Acari</taxon>
        <taxon>Acariformes</taxon>
        <taxon>Sarcoptiformes</taxon>
        <taxon>Astigmata</taxon>
        <taxon>Psoroptidia</taxon>
        <taxon>Analgoidea</taxon>
        <taxon>Pyroglyphidae</taxon>
        <taxon>Dermatophagoidinae</taxon>
        <taxon>Dermatophagoides</taxon>
    </lineage>
</organism>
<dbReference type="InterPro" id="IPR041913">
    <property type="entry name" value="POLD3_sf"/>
</dbReference>
<proteinExistence type="predicted"/>
<protein>
    <recommendedName>
        <fullName evidence="4">DNA polymerase delta subunit 3</fullName>
    </recommendedName>
</protein>